<dbReference type="InterPro" id="IPR041373">
    <property type="entry name" value="RT_RNaseH"/>
</dbReference>
<evidence type="ECO:0000256" key="2">
    <source>
        <dbReference type="ARBA" id="ARBA00022695"/>
    </source>
</evidence>
<dbReference type="GO" id="GO:0003964">
    <property type="term" value="F:RNA-directed DNA polymerase activity"/>
    <property type="evidence" value="ECO:0007669"/>
    <property type="project" value="UniProtKB-KW"/>
</dbReference>
<dbReference type="STRING" id="74649.A0A2P6R7H4"/>
<dbReference type="OMA" id="ANGEECP"/>
<proteinExistence type="predicted"/>
<dbReference type="CDD" id="cd09274">
    <property type="entry name" value="RNase_HI_RT_Ty3"/>
    <property type="match status" value="1"/>
</dbReference>
<dbReference type="Gene3D" id="3.30.70.270">
    <property type="match status" value="2"/>
</dbReference>
<keyword evidence="2 9" id="KW-0548">Nucleotidyltransferase</keyword>
<reference evidence="9 10" key="1">
    <citation type="journal article" date="2018" name="Nat. Genet.">
        <title>The Rosa genome provides new insights in the design of modern roses.</title>
        <authorList>
            <person name="Bendahmane M."/>
        </authorList>
    </citation>
    <scope>NUCLEOTIDE SEQUENCE [LARGE SCALE GENOMIC DNA]</scope>
    <source>
        <strain evidence="10">cv. Old Blush</strain>
    </source>
</reference>
<dbReference type="CDD" id="cd01647">
    <property type="entry name" value="RT_LTR"/>
    <property type="match status" value="1"/>
</dbReference>
<dbReference type="InterPro" id="IPR000477">
    <property type="entry name" value="RT_dom"/>
</dbReference>
<evidence type="ECO:0000256" key="3">
    <source>
        <dbReference type="ARBA" id="ARBA00022722"/>
    </source>
</evidence>
<dbReference type="SUPFAM" id="SSF56672">
    <property type="entry name" value="DNA/RNA polymerases"/>
    <property type="match status" value="1"/>
</dbReference>
<evidence type="ECO:0000313" key="10">
    <source>
        <dbReference type="Proteomes" id="UP000238479"/>
    </source>
</evidence>
<evidence type="ECO:0000256" key="6">
    <source>
        <dbReference type="ARBA" id="ARBA00022918"/>
    </source>
</evidence>
<dbReference type="EC" id="2.7.7.-" evidence="9"/>
<gene>
    <name evidence="9" type="ORF">RchiOBHm_Chr3g0457091</name>
</gene>
<dbReference type="Pfam" id="PF17917">
    <property type="entry name" value="RT_RNaseH"/>
    <property type="match status" value="1"/>
</dbReference>
<dbReference type="PANTHER" id="PTHR37984:SF5">
    <property type="entry name" value="PROTEIN NYNRIN-LIKE"/>
    <property type="match status" value="1"/>
</dbReference>
<evidence type="ECO:0000256" key="4">
    <source>
        <dbReference type="ARBA" id="ARBA00022759"/>
    </source>
</evidence>
<protein>
    <submittedName>
        <fullName evidence="9">Putative nucleotidyltransferase, Ribonuclease H</fullName>
        <ecNumber evidence="9">2.7.7.-</ecNumber>
        <ecNumber evidence="9">3.1.26.4</ecNumber>
    </submittedName>
</protein>
<keyword evidence="5 9" id="KW-0378">Hydrolase</keyword>
<feature type="domain" description="Reverse transcriptase" evidence="7">
    <location>
        <begin position="1"/>
        <end position="67"/>
    </location>
</feature>
<evidence type="ECO:0000313" key="9">
    <source>
        <dbReference type="EMBL" id="PRQ42385.1"/>
    </source>
</evidence>
<dbReference type="PANTHER" id="PTHR37984">
    <property type="entry name" value="PROTEIN CBG26694"/>
    <property type="match status" value="1"/>
</dbReference>
<organism evidence="9 10">
    <name type="scientific">Rosa chinensis</name>
    <name type="common">China rose</name>
    <dbReference type="NCBI Taxonomy" id="74649"/>
    <lineage>
        <taxon>Eukaryota</taxon>
        <taxon>Viridiplantae</taxon>
        <taxon>Streptophyta</taxon>
        <taxon>Embryophyta</taxon>
        <taxon>Tracheophyta</taxon>
        <taxon>Spermatophyta</taxon>
        <taxon>Magnoliopsida</taxon>
        <taxon>eudicotyledons</taxon>
        <taxon>Gunneridae</taxon>
        <taxon>Pentapetalae</taxon>
        <taxon>rosids</taxon>
        <taxon>fabids</taxon>
        <taxon>Rosales</taxon>
        <taxon>Rosaceae</taxon>
        <taxon>Rosoideae</taxon>
        <taxon>Rosoideae incertae sedis</taxon>
        <taxon>Rosa</taxon>
    </lineage>
</organism>
<evidence type="ECO:0000256" key="1">
    <source>
        <dbReference type="ARBA" id="ARBA00022679"/>
    </source>
</evidence>
<sequence>MNRVFRLYLDRFVIVFIDDILVYSKSEELHVKHLNIVLETLRLHQLYAKFSKCEFWLDQVTFLGHVITAGGVSVDPQKVEAVLNWERPTNVTEIRSFLGLAGYYRRFVQNFSRIAAPLTKLTRKGVRFVWSENCEQSFQELKSRLTSAPILSLPDDSGEYVIYSDASRQGLGCVLMQHGNVIAYASRQLKPHELNYPTHDLELAAIVLALKLWRHYLYGARCQIFTDHKSLKYVFTQPNLNLRQRRWMELIEDYDCTIEYHPGKANVVADALSRNPSVTLSYLRATRVPLLSELRSTGVELSVDEVGTLVASFHVRPAFIDKIRENQPLDPRIEGIKEGMGH</sequence>
<name>A0A2P6R7H4_ROSCH</name>
<dbReference type="EMBL" id="PDCK01000041">
    <property type="protein sequence ID" value="PRQ42385.1"/>
    <property type="molecule type" value="Genomic_DNA"/>
</dbReference>
<dbReference type="EC" id="3.1.26.4" evidence="9"/>
<evidence type="ECO:0000259" key="8">
    <source>
        <dbReference type="Pfam" id="PF17917"/>
    </source>
</evidence>
<dbReference type="Gramene" id="PRQ42385">
    <property type="protein sequence ID" value="PRQ42385"/>
    <property type="gene ID" value="RchiOBHm_Chr3g0457091"/>
</dbReference>
<dbReference type="InterPro" id="IPR043502">
    <property type="entry name" value="DNA/RNA_pol_sf"/>
</dbReference>
<keyword evidence="1 9" id="KW-0808">Transferase</keyword>
<dbReference type="GO" id="GO:0004523">
    <property type="term" value="F:RNA-DNA hybrid ribonuclease activity"/>
    <property type="evidence" value="ECO:0007669"/>
    <property type="project" value="UniProtKB-EC"/>
</dbReference>
<keyword evidence="10" id="KW-1185">Reference proteome</keyword>
<dbReference type="InterPro" id="IPR043128">
    <property type="entry name" value="Rev_trsase/Diguanyl_cyclase"/>
</dbReference>
<keyword evidence="6" id="KW-0695">RNA-directed DNA polymerase</keyword>
<keyword evidence="4" id="KW-0255">Endonuclease</keyword>
<dbReference type="FunFam" id="3.30.70.270:FF:000020">
    <property type="entry name" value="Transposon Tf2-6 polyprotein-like Protein"/>
    <property type="match status" value="1"/>
</dbReference>
<evidence type="ECO:0000256" key="5">
    <source>
        <dbReference type="ARBA" id="ARBA00022801"/>
    </source>
</evidence>
<dbReference type="Gene3D" id="3.10.20.370">
    <property type="match status" value="1"/>
</dbReference>
<dbReference type="InterPro" id="IPR050951">
    <property type="entry name" value="Retrovirus_Pol_polyprotein"/>
</dbReference>
<accession>A0A2P6R7H4</accession>
<dbReference type="Proteomes" id="UP000238479">
    <property type="component" value="Chromosome 3"/>
</dbReference>
<feature type="domain" description="Reverse transcriptase RNase H-like" evidence="8">
    <location>
        <begin position="156"/>
        <end position="254"/>
    </location>
</feature>
<keyword evidence="3" id="KW-0540">Nuclease</keyword>
<dbReference type="AlphaFoldDB" id="A0A2P6R7H4"/>
<evidence type="ECO:0000259" key="7">
    <source>
        <dbReference type="Pfam" id="PF00078"/>
    </source>
</evidence>
<comment type="caution">
    <text evidence="9">The sequence shown here is derived from an EMBL/GenBank/DDBJ whole genome shotgun (WGS) entry which is preliminary data.</text>
</comment>
<dbReference type="FunFam" id="3.10.20.370:FF:000001">
    <property type="entry name" value="Retrovirus-related Pol polyprotein from transposon 17.6-like protein"/>
    <property type="match status" value="1"/>
</dbReference>
<dbReference type="Pfam" id="PF00078">
    <property type="entry name" value="RVT_1"/>
    <property type="match status" value="1"/>
</dbReference>